<evidence type="ECO:0000313" key="9">
    <source>
        <dbReference type="EMBL" id="MFC4539800.1"/>
    </source>
</evidence>
<accession>A0ABV9D3T1</accession>
<name>A0ABV9D3T1_9GAMM</name>
<reference evidence="10" key="1">
    <citation type="journal article" date="2019" name="Int. J. Syst. Evol. Microbiol.">
        <title>The Global Catalogue of Microorganisms (GCM) 10K type strain sequencing project: providing services to taxonomists for standard genome sequencing and annotation.</title>
        <authorList>
            <consortium name="The Broad Institute Genomics Platform"/>
            <consortium name="The Broad Institute Genome Sequencing Center for Infectious Disease"/>
            <person name="Wu L."/>
            <person name="Ma J."/>
        </authorList>
    </citation>
    <scope>NUCLEOTIDE SEQUENCE [LARGE SCALE GENOMIC DNA]</scope>
    <source>
        <strain evidence="10">CGMCC 1.12121</strain>
    </source>
</reference>
<evidence type="ECO:0000256" key="4">
    <source>
        <dbReference type="ARBA" id="ARBA00022737"/>
    </source>
</evidence>
<evidence type="ECO:0000256" key="2">
    <source>
        <dbReference type="ARBA" id="ARBA00022448"/>
    </source>
</evidence>
<keyword evidence="10" id="KW-1185">Reference proteome</keyword>
<organism evidence="9 10">
    <name type="scientific">Chromohalobacter sarecensis</name>
    <dbReference type="NCBI Taxonomy" id="245294"/>
    <lineage>
        <taxon>Bacteria</taxon>
        <taxon>Pseudomonadati</taxon>
        <taxon>Pseudomonadota</taxon>
        <taxon>Gammaproteobacteria</taxon>
        <taxon>Oceanospirillales</taxon>
        <taxon>Halomonadaceae</taxon>
        <taxon>Chromohalobacter</taxon>
    </lineage>
</organism>
<dbReference type="RefSeq" id="WP_246969747.1">
    <property type="nucleotide sequence ID" value="NZ_JAKGAN010000002.1"/>
</dbReference>
<evidence type="ECO:0000256" key="1">
    <source>
        <dbReference type="ARBA" id="ARBA00004141"/>
    </source>
</evidence>
<evidence type="ECO:0000256" key="7">
    <source>
        <dbReference type="SAM" id="Phobius"/>
    </source>
</evidence>
<comment type="subcellular location">
    <subcellularLocation>
        <location evidence="1">Membrane</location>
        <topology evidence="1">Multi-pass membrane protein</topology>
    </subcellularLocation>
</comment>
<keyword evidence="6 7" id="KW-0472">Membrane</keyword>
<dbReference type="EMBL" id="JBHSEU010000021">
    <property type="protein sequence ID" value="MFC4539800.1"/>
    <property type="molecule type" value="Genomic_DNA"/>
</dbReference>
<evidence type="ECO:0000256" key="5">
    <source>
        <dbReference type="ARBA" id="ARBA00022989"/>
    </source>
</evidence>
<sequence>MEPAALTTLVLIFAVLACLALTRIAPDVVLMGALAFLVISGILTPGEALAGFANPGVMTIATLYVVAAGLKETGAIQWIAHRLPGQPKGLLQARKHR</sequence>
<evidence type="ECO:0000313" key="10">
    <source>
        <dbReference type="Proteomes" id="UP001596030"/>
    </source>
</evidence>
<keyword evidence="5 7" id="KW-1133">Transmembrane helix</keyword>
<dbReference type="InterPro" id="IPR051679">
    <property type="entry name" value="DASS-Related_Transporters"/>
</dbReference>
<proteinExistence type="predicted"/>
<feature type="domain" description="Citrate transporter-like" evidence="8">
    <location>
        <begin position="17"/>
        <end position="83"/>
    </location>
</feature>
<feature type="transmembrane region" description="Helical" evidence="7">
    <location>
        <begin position="30"/>
        <end position="53"/>
    </location>
</feature>
<evidence type="ECO:0000259" key="8">
    <source>
        <dbReference type="Pfam" id="PF03600"/>
    </source>
</evidence>
<dbReference type="Pfam" id="PF03600">
    <property type="entry name" value="CitMHS"/>
    <property type="match status" value="1"/>
</dbReference>
<keyword evidence="3 7" id="KW-0812">Transmembrane</keyword>
<dbReference type="PANTHER" id="PTHR43652">
    <property type="entry name" value="BASIC AMINO ACID ANTIPORTER YFCC-RELATED"/>
    <property type="match status" value="1"/>
</dbReference>
<dbReference type="Proteomes" id="UP001596030">
    <property type="component" value="Unassembled WGS sequence"/>
</dbReference>
<protein>
    <submittedName>
        <fullName evidence="9">SLC13 family permease</fullName>
    </submittedName>
</protein>
<dbReference type="InterPro" id="IPR004680">
    <property type="entry name" value="Cit_transptr-like_dom"/>
</dbReference>
<evidence type="ECO:0000256" key="6">
    <source>
        <dbReference type="ARBA" id="ARBA00023136"/>
    </source>
</evidence>
<evidence type="ECO:0000256" key="3">
    <source>
        <dbReference type="ARBA" id="ARBA00022692"/>
    </source>
</evidence>
<dbReference type="PANTHER" id="PTHR43652:SF2">
    <property type="entry name" value="BASIC AMINO ACID ANTIPORTER YFCC-RELATED"/>
    <property type="match status" value="1"/>
</dbReference>
<gene>
    <name evidence="9" type="ORF">ACFO0U_13565</name>
</gene>
<keyword evidence="2" id="KW-0813">Transport</keyword>
<keyword evidence="4" id="KW-0677">Repeat</keyword>
<comment type="caution">
    <text evidence="9">The sequence shown here is derived from an EMBL/GenBank/DDBJ whole genome shotgun (WGS) entry which is preliminary data.</text>
</comment>